<name>A0A9J5YAP3_SOLCO</name>
<dbReference type="AlphaFoldDB" id="A0A9J5YAP3"/>
<evidence type="ECO:0000256" key="1">
    <source>
        <dbReference type="SAM" id="MobiDB-lite"/>
    </source>
</evidence>
<accession>A0A9J5YAP3</accession>
<sequence>MAFFSYGKGHSQSGSGSSPHSTSGHVDGSHKSVFEGQGSSSSSLPHHYPSTQWFHPPYYLQQYQPFDQENGRPKSDFNMQVAGMPKWIIDSEASKHMVNDSKLLTNFTSLPRC</sequence>
<proteinExistence type="predicted"/>
<keyword evidence="3" id="KW-1185">Reference proteome</keyword>
<reference evidence="2 3" key="1">
    <citation type="submission" date="2020-09" db="EMBL/GenBank/DDBJ databases">
        <title>De no assembly of potato wild relative species, Solanum commersonii.</title>
        <authorList>
            <person name="Cho K."/>
        </authorList>
    </citation>
    <scope>NUCLEOTIDE SEQUENCE [LARGE SCALE GENOMIC DNA]</scope>
    <source>
        <strain evidence="2">LZ3.2</strain>
        <tissue evidence="2">Leaf</tissue>
    </source>
</reference>
<feature type="compositionally biased region" description="Low complexity" evidence="1">
    <location>
        <begin position="1"/>
        <end position="25"/>
    </location>
</feature>
<dbReference type="Proteomes" id="UP000824120">
    <property type="component" value="Chromosome 7"/>
</dbReference>
<protein>
    <submittedName>
        <fullName evidence="2">Uncharacterized protein</fullName>
    </submittedName>
</protein>
<dbReference type="EMBL" id="JACXVP010000007">
    <property type="protein sequence ID" value="KAG5597205.1"/>
    <property type="molecule type" value="Genomic_DNA"/>
</dbReference>
<evidence type="ECO:0000313" key="3">
    <source>
        <dbReference type="Proteomes" id="UP000824120"/>
    </source>
</evidence>
<comment type="caution">
    <text evidence="2">The sequence shown here is derived from an EMBL/GenBank/DDBJ whole genome shotgun (WGS) entry which is preliminary data.</text>
</comment>
<gene>
    <name evidence="2" type="ORF">H5410_038437</name>
</gene>
<organism evidence="2 3">
    <name type="scientific">Solanum commersonii</name>
    <name type="common">Commerson's wild potato</name>
    <name type="synonym">Commerson's nightshade</name>
    <dbReference type="NCBI Taxonomy" id="4109"/>
    <lineage>
        <taxon>Eukaryota</taxon>
        <taxon>Viridiplantae</taxon>
        <taxon>Streptophyta</taxon>
        <taxon>Embryophyta</taxon>
        <taxon>Tracheophyta</taxon>
        <taxon>Spermatophyta</taxon>
        <taxon>Magnoliopsida</taxon>
        <taxon>eudicotyledons</taxon>
        <taxon>Gunneridae</taxon>
        <taxon>Pentapetalae</taxon>
        <taxon>asterids</taxon>
        <taxon>lamiids</taxon>
        <taxon>Solanales</taxon>
        <taxon>Solanaceae</taxon>
        <taxon>Solanoideae</taxon>
        <taxon>Solaneae</taxon>
        <taxon>Solanum</taxon>
    </lineage>
</organism>
<feature type="region of interest" description="Disordered" evidence="1">
    <location>
        <begin position="1"/>
        <end position="48"/>
    </location>
</feature>
<evidence type="ECO:0000313" key="2">
    <source>
        <dbReference type="EMBL" id="KAG5597205.1"/>
    </source>
</evidence>